<sequence length="119" mass="13394">MASEDELAKRRYDKLVARVESLMRESLTPEYEGFYGDVRLAEADIEELGGDLAEIRRAARAAGRHLGWKTVTREIDGRIFIADDREAPQAVRDLAARRSADAVAALVEETREGRRPRPV</sequence>
<dbReference type="RefSeq" id="WP_386425351.1">
    <property type="nucleotide sequence ID" value="NZ_JBHSBB010000002.1"/>
</dbReference>
<keyword evidence="2" id="KW-1185">Reference proteome</keyword>
<evidence type="ECO:0000313" key="2">
    <source>
        <dbReference type="Proteomes" id="UP001595765"/>
    </source>
</evidence>
<organism evidence="1 2">
    <name type="scientific">Streptomyces polygonati</name>
    <dbReference type="NCBI Taxonomy" id="1617087"/>
    <lineage>
        <taxon>Bacteria</taxon>
        <taxon>Bacillati</taxon>
        <taxon>Actinomycetota</taxon>
        <taxon>Actinomycetes</taxon>
        <taxon>Kitasatosporales</taxon>
        <taxon>Streptomycetaceae</taxon>
        <taxon>Streptomyces</taxon>
    </lineage>
</organism>
<dbReference type="EMBL" id="JBHSBB010000002">
    <property type="protein sequence ID" value="MFC4030231.1"/>
    <property type="molecule type" value="Genomic_DNA"/>
</dbReference>
<proteinExistence type="predicted"/>
<dbReference type="Proteomes" id="UP001595765">
    <property type="component" value="Unassembled WGS sequence"/>
</dbReference>
<comment type="caution">
    <text evidence="1">The sequence shown here is derived from an EMBL/GenBank/DDBJ whole genome shotgun (WGS) entry which is preliminary data.</text>
</comment>
<accession>A0ABV8HFI8</accession>
<reference evidence="2" key="1">
    <citation type="journal article" date="2019" name="Int. J. Syst. Evol. Microbiol.">
        <title>The Global Catalogue of Microorganisms (GCM) 10K type strain sequencing project: providing services to taxonomists for standard genome sequencing and annotation.</title>
        <authorList>
            <consortium name="The Broad Institute Genomics Platform"/>
            <consortium name="The Broad Institute Genome Sequencing Center for Infectious Disease"/>
            <person name="Wu L."/>
            <person name="Ma J."/>
        </authorList>
    </citation>
    <scope>NUCLEOTIDE SEQUENCE [LARGE SCALE GENOMIC DNA]</scope>
    <source>
        <strain evidence="2">CGMCC 4.7237</strain>
    </source>
</reference>
<gene>
    <name evidence="1" type="ORF">ACFO3J_01960</name>
</gene>
<protein>
    <submittedName>
        <fullName evidence="1">Uncharacterized protein</fullName>
    </submittedName>
</protein>
<name>A0ABV8HFI8_9ACTN</name>
<evidence type="ECO:0000313" key="1">
    <source>
        <dbReference type="EMBL" id="MFC4030231.1"/>
    </source>
</evidence>